<evidence type="ECO:0000313" key="1">
    <source>
        <dbReference type="EMBL" id="GJE98508.1"/>
    </source>
</evidence>
<reference evidence="1 2" key="1">
    <citation type="submission" date="2021-08" db="EMBL/GenBank/DDBJ databases">
        <title>Draft Genome Sequence of Phanerochaete sordida strain YK-624.</title>
        <authorList>
            <person name="Mori T."/>
            <person name="Dohra H."/>
            <person name="Suzuki T."/>
            <person name="Kawagishi H."/>
            <person name="Hirai H."/>
        </authorList>
    </citation>
    <scope>NUCLEOTIDE SEQUENCE [LARGE SCALE GENOMIC DNA]</scope>
    <source>
        <strain evidence="1 2">YK-624</strain>
    </source>
</reference>
<dbReference type="Proteomes" id="UP000703269">
    <property type="component" value="Unassembled WGS sequence"/>
</dbReference>
<protein>
    <submittedName>
        <fullName evidence="1">Uncharacterized protein</fullName>
    </submittedName>
</protein>
<name>A0A9P3GMG3_9APHY</name>
<keyword evidence="2" id="KW-1185">Reference proteome</keyword>
<organism evidence="1 2">
    <name type="scientific">Phanerochaete sordida</name>
    <dbReference type="NCBI Taxonomy" id="48140"/>
    <lineage>
        <taxon>Eukaryota</taxon>
        <taxon>Fungi</taxon>
        <taxon>Dikarya</taxon>
        <taxon>Basidiomycota</taxon>
        <taxon>Agaricomycotina</taxon>
        <taxon>Agaricomycetes</taxon>
        <taxon>Polyporales</taxon>
        <taxon>Phanerochaetaceae</taxon>
        <taxon>Phanerochaete</taxon>
    </lineage>
</organism>
<dbReference type="OrthoDB" id="10659800at2759"/>
<sequence>MKPDGTPYFVRRLDRAPRNDPADCCHSQLGQRWGWLFAQQAAEGRLRGKLACFACRRTFRFLRKPDTEYAHDAHGGRLARPHWTRLRAVHRAAVALQHTDPARSAALARAGRELEEALFGHGGTALPPQAELDALKPWLPAAWWRRVVPCCPGCGAAGVPVSSAFEAPPRGDVRAWRAARAWVEGGGEAALREGRWAEARLRGRWALPREVVEGEKRRRIETLRRAVELGVRTSEEERRLGVIRARKGKVEEEAWAVVVDPGVIALD</sequence>
<gene>
    <name evidence="1" type="ORF">PsYK624_147400</name>
</gene>
<accession>A0A9P3GMG3</accession>
<dbReference type="EMBL" id="BPQB01000089">
    <property type="protein sequence ID" value="GJE98508.1"/>
    <property type="molecule type" value="Genomic_DNA"/>
</dbReference>
<proteinExistence type="predicted"/>
<dbReference type="AlphaFoldDB" id="A0A9P3GMG3"/>
<evidence type="ECO:0000313" key="2">
    <source>
        <dbReference type="Proteomes" id="UP000703269"/>
    </source>
</evidence>
<comment type="caution">
    <text evidence="1">The sequence shown here is derived from an EMBL/GenBank/DDBJ whole genome shotgun (WGS) entry which is preliminary data.</text>
</comment>